<dbReference type="Proteomes" id="UP000321058">
    <property type="component" value="Unassembled WGS sequence"/>
</dbReference>
<dbReference type="InterPro" id="IPR032466">
    <property type="entry name" value="Metal_Hydrolase"/>
</dbReference>
<reference evidence="3 4" key="1">
    <citation type="submission" date="2019-07" db="EMBL/GenBank/DDBJ databases">
        <title>Whole genome shotgun sequence of Reyranella soli NBRC 108950.</title>
        <authorList>
            <person name="Hosoyama A."/>
            <person name="Uohara A."/>
            <person name="Ohji S."/>
            <person name="Ichikawa N."/>
        </authorList>
    </citation>
    <scope>NUCLEOTIDE SEQUENCE [LARGE SCALE GENOMIC DNA]</scope>
    <source>
        <strain evidence="3 4">NBRC 108950</strain>
    </source>
</reference>
<dbReference type="EMBL" id="BKAJ01000054">
    <property type="protein sequence ID" value="GEP56047.1"/>
    <property type="molecule type" value="Genomic_DNA"/>
</dbReference>
<dbReference type="InterPro" id="IPR006680">
    <property type="entry name" value="Amidohydro-rel"/>
</dbReference>
<evidence type="ECO:0000313" key="4">
    <source>
        <dbReference type="Proteomes" id="UP000321058"/>
    </source>
</evidence>
<dbReference type="AlphaFoldDB" id="A0A512NAS4"/>
<protein>
    <submittedName>
        <fullName evidence="3">Metal-dependent hydrolase</fullName>
    </submittedName>
</protein>
<proteinExistence type="inferred from homology"/>
<evidence type="ECO:0000256" key="1">
    <source>
        <dbReference type="ARBA" id="ARBA00038310"/>
    </source>
</evidence>
<name>A0A512NAS4_9HYPH</name>
<comment type="caution">
    <text evidence="3">The sequence shown here is derived from an EMBL/GenBank/DDBJ whole genome shotgun (WGS) entry which is preliminary data.</text>
</comment>
<dbReference type="PANTHER" id="PTHR43569:SF2">
    <property type="entry name" value="AMIDOHYDROLASE-RELATED DOMAIN-CONTAINING PROTEIN"/>
    <property type="match status" value="1"/>
</dbReference>
<dbReference type="PANTHER" id="PTHR43569">
    <property type="entry name" value="AMIDOHYDROLASE"/>
    <property type="match status" value="1"/>
</dbReference>
<accession>A0A512NAS4</accession>
<dbReference type="SUPFAM" id="SSF51556">
    <property type="entry name" value="Metallo-dependent hydrolases"/>
    <property type="match status" value="1"/>
</dbReference>
<keyword evidence="4" id="KW-1185">Reference proteome</keyword>
<dbReference type="Gene3D" id="3.20.20.140">
    <property type="entry name" value="Metal-dependent hydrolases"/>
    <property type="match status" value="1"/>
</dbReference>
<dbReference type="InterPro" id="IPR052350">
    <property type="entry name" value="Metallo-dep_Lactonases"/>
</dbReference>
<dbReference type="RefSeq" id="WP_170303102.1">
    <property type="nucleotide sequence ID" value="NZ_BKAJ01000054.1"/>
</dbReference>
<evidence type="ECO:0000259" key="2">
    <source>
        <dbReference type="Pfam" id="PF04909"/>
    </source>
</evidence>
<sequence length="278" mass="31599">MKIVDAQVHIWAANTPERPWPARAEPHRAPLGKQELLAEMDKAGVDGVVIVPPSWEGDRNDVALDATASHPDRFCIMGRLDPDAPGARDQIAGWRKQKGMMGMRFTFHTEVLRQPLLDGRFDWVWGEMEKAGIPAMVLFHHEYMHLADKIAERYPGLRLVLDHLGLKSAKDVSEATNFATLDNVLALAKRPNVAAKVSAMPCYAAAKSYPFRSVHPYIRRVFDAYGPRRTFWGTDWSRLPCSYRQGVTMFTEEMPWLKGDDLDWVMGRGVCEWIGWRI</sequence>
<dbReference type="Pfam" id="PF04909">
    <property type="entry name" value="Amidohydro_2"/>
    <property type="match status" value="1"/>
</dbReference>
<comment type="similarity">
    <text evidence="1">Belongs to the metallo-dependent hydrolases superfamily.</text>
</comment>
<dbReference type="GO" id="GO:0016787">
    <property type="term" value="F:hydrolase activity"/>
    <property type="evidence" value="ECO:0007669"/>
    <property type="project" value="UniProtKB-KW"/>
</dbReference>
<gene>
    <name evidence="3" type="ORF">RSO01_32130</name>
</gene>
<keyword evidence="3" id="KW-0378">Hydrolase</keyword>
<organism evidence="3 4">
    <name type="scientific">Reyranella soli</name>
    <dbReference type="NCBI Taxonomy" id="1230389"/>
    <lineage>
        <taxon>Bacteria</taxon>
        <taxon>Pseudomonadati</taxon>
        <taxon>Pseudomonadota</taxon>
        <taxon>Alphaproteobacteria</taxon>
        <taxon>Hyphomicrobiales</taxon>
        <taxon>Reyranellaceae</taxon>
        <taxon>Reyranella</taxon>
    </lineage>
</organism>
<feature type="domain" description="Amidohydrolase-related" evidence="2">
    <location>
        <begin position="4"/>
        <end position="236"/>
    </location>
</feature>
<evidence type="ECO:0000313" key="3">
    <source>
        <dbReference type="EMBL" id="GEP56047.1"/>
    </source>
</evidence>